<comment type="caution">
    <text evidence="2">The sequence shown here is derived from an EMBL/GenBank/DDBJ whole genome shotgun (WGS) entry which is preliminary data.</text>
</comment>
<sequence length="278" mass="30512">MAPSPGHSRLRLPVTGPEVSFHHFFPDGPMPVPTRAILRDLLPAKAVKRCPPVTVGSSYGWLLFPPTSFAVRWVKEGLEFALMDDDGRIGSWQVLDSGRPGRHPGTEAALAGVPEHRLEELREALGDGGVPLVDPNPADPREFQIFTGVTVRTAPGWASLVRPIPNLPVPPDTHDVVDGVVETAWYGNGLPVMVRLRSRDEIVRFARSTPIAAIQPVPVAAFAAENSVATTGEPGLGNWDEDEWERFVTTRRRRLDSLPGSYRRAMHAHHHEAPPEQD</sequence>
<gene>
    <name evidence="2" type="ORF">N801_07440</name>
</gene>
<proteinExistence type="predicted"/>
<evidence type="ECO:0000313" key="2">
    <source>
        <dbReference type="EMBL" id="KGN41374.1"/>
    </source>
</evidence>
<dbReference type="STRING" id="1385519.N801_07440"/>
<dbReference type="EMBL" id="AVPL01000018">
    <property type="protein sequence ID" value="KGN41374.1"/>
    <property type="molecule type" value="Genomic_DNA"/>
</dbReference>
<reference evidence="2 3" key="1">
    <citation type="submission" date="2013-08" db="EMBL/GenBank/DDBJ databases">
        <title>The genome sequence of Knoellia aerolata.</title>
        <authorList>
            <person name="Zhu W."/>
            <person name="Wang G."/>
        </authorList>
    </citation>
    <scope>NUCLEOTIDE SEQUENCE [LARGE SCALE GENOMIC DNA]</scope>
    <source>
        <strain evidence="2 3">DSM 18566</strain>
    </source>
</reference>
<dbReference type="eggNOG" id="ENOG50333UW">
    <property type="taxonomic scope" value="Bacteria"/>
</dbReference>
<keyword evidence="3" id="KW-1185">Reference proteome</keyword>
<accession>A0A0A0JXD5</accession>
<dbReference type="Pfam" id="PF19541">
    <property type="entry name" value="DUF6065"/>
    <property type="match status" value="1"/>
</dbReference>
<dbReference type="AlphaFoldDB" id="A0A0A0JXD5"/>
<name>A0A0A0JXD5_9MICO</name>
<dbReference type="Proteomes" id="UP000030013">
    <property type="component" value="Unassembled WGS sequence"/>
</dbReference>
<evidence type="ECO:0000256" key="1">
    <source>
        <dbReference type="SAM" id="MobiDB-lite"/>
    </source>
</evidence>
<feature type="region of interest" description="Disordered" evidence="1">
    <location>
        <begin position="259"/>
        <end position="278"/>
    </location>
</feature>
<evidence type="ECO:0000313" key="3">
    <source>
        <dbReference type="Proteomes" id="UP000030013"/>
    </source>
</evidence>
<organism evidence="2 3">
    <name type="scientific">Knoellia aerolata DSM 18566</name>
    <dbReference type="NCBI Taxonomy" id="1385519"/>
    <lineage>
        <taxon>Bacteria</taxon>
        <taxon>Bacillati</taxon>
        <taxon>Actinomycetota</taxon>
        <taxon>Actinomycetes</taxon>
        <taxon>Micrococcales</taxon>
        <taxon>Intrasporangiaceae</taxon>
        <taxon>Knoellia</taxon>
    </lineage>
</organism>
<dbReference type="InterPro" id="IPR045709">
    <property type="entry name" value="DUF6065"/>
</dbReference>
<protein>
    <submittedName>
        <fullName evidence="2">Uncharacterized protein</fullName>
    </submittedName>
</protein>